<dbReference type="Proteomes" id="UP001235712">
    <property type="component" value="Unassembled WGS sequence"/>
</dbReference>
<gene>
    <name evidence="1" type="ORF">J2S57_005180</name>
</gene>
<reference evidence="1 2" key="1">
    <citation type="submission" date="2023-07" db="EMBL/GenBank/DDBJ databases">
        <title>Sequencing the genomes of 1000 actinobacteria strains.</title>
        <authorList>
            <person name="Klenk H.-P."/>
        </authorList>
    </citation>
    <scope>NUCLEOTIDE SEQUENCE [LARGE SCALE GENOMIC DNA]</scope>
    <source>
        <strain evidence="1 2">DSM 44388</strain>
    </source>
</reference>
<evidence type="ECO:0000313" key="1">
    <source>
        <dbReference type="EMBL" id="MDP9829431.1"/>
    </source>
</evidence>
<evidence type="ECO:0000313" key="2">
    <source>
        <dbReference type="Proteomes" id="UP001235712"/>
    </source>
</evidence>
<keyword evidence="2" id="KW-1185">Reference proteome</keyword>
<sequence length="120" mass="13551">MAVSVELSTFVANMIPIVSDDRLTLGSLLWKQAHQERQHLLERNVRVYANVRTLRFELLRFGPDRGVPLVDEALTLMEKSQHAVTRDPIGRVPDKAANAVREWLVRLRGIADDLATLAPN</sequence>
<proteinExistence type="predicted"/>
<organism evidence="1 2">
    <name type="scientific">Kineosporia succinea</name>
    <dbReference type="NCBI Taxonomy" id="84632"/>
    <lineage>
        <taxon>Bacteria</taxon>
        <taxon>Bacillati</taxon>
        <taxon>Actinomycetota</taxon>
        <taxon>Actinomycetes</taxon>
        <taxon>Kineosporiales</taxon>
        <taxon>Kineosporiaceae</taxon>
        <taxon>Kineosporia</taxon>
    </lineage>
</organism>
<protein>
    <submittedName>
        <fullName evidence="1">Uncharacterized protein</fullName>
    </submittedName>
</protein>
<accession>A0ABT9P9Q7</accession>
<name>A0ABT9P9Q7_9ACTN</name>
<comment type="caution">
    <text evidence="1">The sequence shown here is derived from an EMBL/GenBank/DDBJ whole genome shotgun (WGS) entry which is preliminary data.</text>
</comment>
<dbReference type="EMBL" id="JAUSQZ010000001">
    <property type="protein sequence ID" value="MDP9829431.1"/>
    <property type="molecule type" value="Genomic_DNA"/>
</dbReference>